<evidence type="ECO:0000256" key="3">
    <source>
        <dbReference type="ARBA" id="ARBA00022692"/>
    </source>
</evidence>
<evidence type="ECO:0000256" key="4">
    <source>
        <dbReference type="ARBA" id="ARBA00022989"/>
    </source>
</evidence>
<reference evidence="8" key="1">
    <citation type="journal article" date="2014" name="Front. Microbiol.">
        <title>High frequency of phylogenetically diverse reductive dehalogenase-homologous genes in deep subseafloor sedimentary metagenomes.</title>
        <authorList>
            <person name="Kawai M."/>
            <person name="Futagami T."/>
            <person name="Toyoda A."/>
            <person name="Takaki Y."/>
            <person name="Nishi S."/>
            <person name="Hori S."/>
            <person name="Arai W."/>
            <person name="Tsubouchi T."/>
            <person name="Morono Y."/>
            <person name="Uchiyama I."/>
            <person name="Ito T."/>
            <person name="Fujiyama A."/>
            <person name="Inagaki F."/>
            <person name="Takami H."/>
        </authorList>
    </citation>
    <scope>NUCLEOTIDE SEQUENCE</scope>
    <source>
        <strain evidence="8">Expedition CK06-06</strain>
    </source>
</reference>
<evidence type="ECO:0000256" key="1">
    <source>
        <dbReference type="ARBA" id="ARBA00004651"/>
    </source>
</evidence>
<evidence type="ECO:0000256" key="5">
    <source>
        <dbReference type="ARBA" id="ARBA00023136"/>
    </source>
</evidence>
<feature type="transmembrane region" description="Helical" evidence="6">
    <location>
        <begin position="188"/>
        <end position="215"/>
    </location>
</feature>
<keyword evidence="5 6" id="KW-0472">Membrane</keyword>
<evidence type="ECO:0000256" key="2">
    <source>
        <dbReference type="ARBA" id="ARBA00022475"/>
    </source>
</evidence>
<accession>X1KB55</accession>
<evidence type="ECO:0000313" key="8">
    <source>
        <dbReference type="EMBL" id="GAH87444.1"/>
    </source>
</evidence>
<dbReference type="PANTHER" id="PTHR30489">
    <property type="entry name" value="LIPOPROTEIN-RELEASING SYSTEM TRANSMEMBRANE PROTEIN LOLE"/>
    <property type="match status" value="1"/>
</dbReference>
<feature type="non-terminal residue" evidence="8">
    <location>
        <position position="1"/>
    </location>
</feature>
<sequence length="235" mass="26702">SGFRNEIKIPEGEFDLSEDDHILLGEELARKTGVYIGDFVSILTFRGEDISFAQPTFKIFQVVGFFKTGYWEYDRSMAYINLDTAYKLFGIEETDLTIGIKIKNIFKADKIVHWIRNNGLGDFYILTWMDINRILFEALRNEKVALGFVVMLIIVSGAFNIIGSLVMTIMDKRKEIGILRAIGATPSLITRIFVIDGFYIGIIGSAVGVFMGFFLTLNIEKIFSLFEFIVNGLKR</sequence>
<gene>
    <name evidence="8" type="ORF">S03H2_61948</name>
</gene>
<dbReference type="GO" id="GO:0044874">
    <property type="term" value="P:lipoprotein localization to outer membrane"/>
    <property type="evidence" value="ECO:0007669"/>
    <property type="project" value="TreeGrafter"/>
</dbReference>
<dbReference type="InterPro" id="IPR051447">
    <property type="entry name" value="Lipoprotein-release_system"/>
</dbReference>
<keyword evidence="2" id="KW-1003">Cell membrane</keyword>
<name>X1KB55_9ZZZZ</name>
<dbReference type="AlphaFoldDB" id="X1KB55"/>
<dbReference type="EMBL" id="BARU01040028">
    <property type="protein sequence ID" value="GAH87444.1"/>
    <property type="molecule type" value="Genomic_DNA"/>
</dbReference>
<proteinExistence type="predicted"/>
<dbReference type="PANTHER" id="PTHR30489:SF0">
    <property type="entry name" value="LIPOPROTEIN-RELEASING SYSTEM TRANSMEMBRANE PROTEIN LOLE"/>
    <property type="match status" value="1"/>
</dbReference>
<keyword evidence="4 6" id="KW-1133">Transmembrane helix</keyword>
<organism evidence="8">
    <name type="scientific">marine sediment metagenome</name>
    <dbReference type="NCBI Taxonomy" id="412755"/>
    <lineage>
        <taxon>unclassified sequences</taxon>
        <taxon>metagenomes</taxon>
        <taxon>ecological metagenomes</taxon>
    </lineage>
</organism>
<feature type="domain" description="ABC3 transporter permease C-terminal" evidence="7">
    <location>
        <begin position="148"/>
        <end position="226"/>
    </location>
</feature>
<comment type="subcellular location">
    <subcellularLocation>
        <location evidence="1">Cell membrane</location>
        <topology evidence="1">Multi-pass membrane protein</topology>
    </subcellularLocation>
</comment>
<evidence type="ECO:0000259" key="7">
    <source>
        <dbReference type="Pfam" id="PF02687"/>
    </source>
</evidence>
<protein>
    <recommendedName>
        <fullName evidence="7">ABC3 transporter permease C-terminal domain-containing protein</fullName>
    </recommendedName>
</protein>
<keyword evidence="3 6" id="KW-0812">Transmembrane</keyword>
<feature type="non-terminal residue" evidence="8">
    <location>
        <position position="235"/>
    </location>
</feature>
<evidence type="ECO:0000256" key="6">
    <source>
        <dbReference type="SAM" id="Phobius"/>
    </source>
</evidence>
<dbReference type="InterPro" id="IPR003838">
    <property type="entry name" value="ABC3_permease_C"/>
</dbReference>
<feature type="transmembrane region" description="Helical" evidence="6">
    <location>
        <begin position="144"/>
        <end position="167"/>
    </location>
</feature>
<comment type="caution">
    <text evidence="8">The sequence shown here is derived from an EMBL/GenBank/DDBJ whole genome shotgun (WGS) entry which is preliminary data.</text>
</comment>
<dbReference type="GO" id="GO:0098797">
    <property type="term" value="C:plasma membrane protein complex"/>
    <property type="evidence" value="ECO:0007669"/>
    <property type="project" value="TreeGrafter"/>
</dbReference>
<dbReference type="Pfam" id="PF02687">
    <property type="entry name" value="FtsX"/>
    <property type="match status" value="1"/>
</dbReference>